<organism evidence="2 3">
    <name type="scientific">Cordyceps fumosorosea (strain ARSEF 2679)</name>
    <name type="common">Isaria fumosorosea</name>
    <dbReference type="NCBI Taxonomy" id="1081104"/>
    <lineage>
        <taxon>Eukaryota</taxon>
        <taxon>Fungi</taxon>
        <taxon>Dikarya</taxon>
        <taxon>Ascomycota</taxon>
        <taxon>Pezizomycotina</taxon>
        <taxon>Sordariomycetes</taxon>
        <taxon>Hypocreomycetidae</taxon>
        <taxon>Hypocreales</taxon>
        <taxon>Cordycipitaceae</taxon>
        <taxon>Cordyceps</taxon>
    </lineage>
</organism>
<gene>
    <name evidence="2" type="ORF">ISF_07015</name>
</gene>
<accession>A0A167QMG6</accession>
<evidence type="ECO:0000313" key="2">
    <source>
        <dbReference type="EMBL" id="OAA57774.1"/>
    </source>
</evidence>
<comment type="caution">
    <text evidence="2">The sequence shown here is derived from an EMBL/GenBank/DDBJ whole genome shotgun (WGS) entry which is preliminary data.</text>
</comment>
<reference evidence="2 3" key="1">
    <citation type="journal article" date="2016" name="Genome Biol. Evol.">
        <title>Divergent and convergent evolution of fungal pathogenicity.</title>
        <authorList>
            <person name="Shang Y."/>
            <person name="Xiao G."/>
            <person name="Zheng P."/>
            <person name="Cen K."/>
            <person name="Zhan S."/>
            <person name="Wang C."/>
        </authorList>
    </citation>
    <scope>NUCLEOTIDE SEQUENCE [LARGE SCALE GENOMIC DNA]</scope>
    <source>
        <strain evidence="2 3">ARSEF 2679</strain>
    </source>
</reference>
<feature type="region of interest" description="Disordered" evidence="1">
    <location>
        <begin position="47"/>
        <end position="106"/>
    </location>
</feature>
<dbReference type="Proteomes" id="UP000076744">
    <property type="component" value="Unassembled WGS sequence"/>
</dbReference>
<proteinExistence type="predicted"/>
<feature type="region of interest" description="Disordered" evidence="1">
    <location>
        <begin position="1"/>
        <end position="28"/>
    </location>
</feature>
<sequence length="106" mass="11978">MRMVPSCQKRAGSNTVNSREQKDGHQNQFSIDMYNFEQNALNTSIKNEYAQPRRPLESKPISIPGSMPQPQNAVKPESNEENYVSGCGTKSIPIPKRKKKGTDQQR</sequence>
<evidence type="ECO:0000256" key="1">
    <source>
        <dbReference type="SAM" id="MobiDB-lite"/>
    </source>
</evidence>
<evidence type="ECO:0000313" key="3">
    <source>
        <dbReference type="Proteomes" id="UP000076744"/>
    </source>
</evidence>
<name>A0A167QMG6_CORFA</name>
<dbReference type="GeneID" id="30023307"/>
<protein>
    <submittedName>
        <fullName evidence="2">Uncharacterized protein</fullName>
    </submittedName>
</protein>
<dbReference type="RefSeq" id="XP_018702264.1">
    <property type="nucleotide sequence ID" value="XM_018850619.1"/>
</dbReference>
<dbReference type="AlphaFoldDB" id="A0A167QMG6"/>
<dbReference type="EMBL" id="AZHB01000019">
    <property type="protein sequence ID" value="OAA57774.1"/>
    <property type="molecule type" value="Genomic_DNA"/>
</dbReference>
<keyword evidence="3" id="KW-1185">Reference proteome</keyword>